<proteinExistence type="predicted"/>
<keyword evidence="3" id="KW-1185">Reference proteome</keyword>
<gene>
    <name evidence="2" type="ORF">VW23_015325</name>
</gene>
<protein>
    <recommendedName>
        <fullName evidence="1">TfoX N-terminal domain-containing protein</fullName>
    </recommendedName>
</protein>
<dbReference type="AlphaFoldDB" id="A0A1E5XSL6"/>
<sequence>MSSASDVMGDRLRPLLPAGLIEKKMFGGLGFMLHGNMAIGTTAKGELLVRIDPTKQAEALARPGAYQMHMGARPMTGFIAVDASGTPDDAALSRWIAYALAFTETLPPK</sequence>
<dbReference type="SUPFAM" id="SSF159894">
    <property type="entry name" value="YgaC/TfoX-N like"/>
    <property type="match status" value="1"/>
</dbReference>
<dbReference type="InterPro" id="IPR007076">
    <property type="entry name" value="TfoX_N"/>
</dbReference>
<evidence type="ECO:0000313" key="2">
    <source>
        <dbReference type="EMBL" id="OEO31601.1"/>
    </source>
</evidence>
<comment type="caution">
    <text evidence="2">The sequence shown here is derived from an EMBL/GenBank/DDBJ whole genome shotgun (WGS) entry which is preliminary data.</text>
</comment>
<dbReference type="Proteomes" id="UP000095463">
    <property type="component" value="Unassembled WGS sequence"/>
</dbReference>
<evidence type="ECO:0000259" key="1">
    <source>
        <dbReference type="Pfam" id="PF04993"/>
    </source>
</evidence>
<dbReference type="RefSeq" id="WP_069909196.1">
    <property type="nucleotide sequence ID" value="NZ_LAJE02000152.1"/>
</dbReference>
<name>A0A1E5XSL6_9HYPH</name>
<dbReference type="EMBL" id="LAJE02000152">
    <property type="protein sequence ID" value="OEO31601.1"/>
    <property type="molecule type" value="Genomic_DNA"/>
</dbReference>
<reference evidence="2 3" key="1">
    <citation type="journal article" date="2015" name="Genome Announc.">
        <title>Genome Assemblies of Three Soil-Associated Devosia species: D. insulae, D. limi, and D. soli.</title>
        <authorList>
            <person name="Hassan Y.I."/>
            <person name="Lepp D."/>
            <person name="Zhou T."/>
        </authorList>
    </citation>
    <scope>NUCLEOTIDE SEQUENCE [LARGE SCALE GENOMIC DNA]</scope>
    <source>
        <strain evidence="2 3">DS-56</strain>
    </source>
</reference>
<feature type="domain" description="TfoX N-terminal" evidence="1">
    <location>
        <begin position="21"/>
        <end position="102"/>
    </location>
</feature>
<dbReference type="OrthoDB" id="214902at2"/>
<organism evidence="2 3">
    <name type="scientific">Devosia insulae DS-56</name>
    <dbReference type="NCBI Taxonomy" id="1116389"/>
    <lineage>
        <taxon>Bacteria</taxon>
        <taxon>Pseudomonadati</taxon>
        <taxon>Pseudomonadota</taxon>
        <taxon>Alphaproteobacteria</taxon>
        <taxon>Hyphomicrobiales</taxon>
        <taxon>Devosiaceae</taxon>
        <taxon>Devosia</taxon>
    </lineage>
</organism>
<dbReference type="Gene3D" id="3.30.1460.30">
    <property type="entry name" value="YgaC/TfoX-N like chaperone"/>
    <property type="match status" value="1"/>
</dbReference>
<accession>A0A1E5XSL6</accession>
<dbReference type="Pfam" id="PF04993">
    <property type="entry name" value="TfoX_N"/>
    <property type="match status" value="1"/>
</dbReference>
<evidence type="ECO:0000313" key="3">
    <source>
        <dbReference type="Proteomes" id="UP000095463"/>
    </source>
</evidence>